<gene>
    <name evidence="2" type="ORF">DV711_03585</name>
</gene>
<feature type="region of interest" description="Disordered" evidence="1">
    <location>
        <begin position="782"/>
        <end position="806"/>
    </location>
</feature>
<sequence>MADPNPIHPITQLNLPEQGLSQDQRLPKGLNADYVSIDERSIEDQFAFLKALAQQLKFYPNDDQAADGDWSAFFPFEPGQALPWLQQHQGRVPPQLALLKVFLDAYQQGPQAKLNQLKQRYLHHYYRDVLRFSPKAPVAERAHLVVELKKPIPKLLIGPDDRLTAGKREDKSEILVAPIDENLINQSRIVEKRSLFRSADEPGTIKVALVADSRDGLGEAFESGQQKWSGFGHEALPAGTIGFALSSSLLQLSEAERRIEVLLTLGSKLTDTWVELAELFKIHFSTSDGWSTEYRADASLNGNALSLSLTVPAEEAAIVGYQPQLHGYQLDTAEPVMQLLLNNQVRHPLVAHLLEAKLTTAKLTVNVSGARQLLIHSDIGRVSSDNDFLPFGPLPKVGSPLSIGSDEIFSKRLRQVSVNLSWKSPPMRFADHYSGYSSYVGMPAGLDNSYFTVDASYRDGDGRYFNVTGQSLFHSTNAGVTRTLGVSETSIAAPHQPDIKGYAQALGQYRSSWAQKQFGNFRRINPIYQRFVKPIRKEFTQTLVAGSSVRKDQGLQLTLQQDFFHQSYRNAYVKNVLALNADPNLAMIAEPYTPQIGDLSLNYEAYTQTVSFADSSSEAFANTEIRFFHLDCFGQRREHALQRQQLDFVTDKSVSLLPEHPEQGALLLGLEQLQAGDSVQLLFQVVDGSADPRLTPQPIRWSVLCDNYWKPLSQQELIFDRSNGLLTSGLVKLLIPNQATTENSLMPSGLLWLKLAIDQQPGSVCQLRDVLSNAIEVAALPRTASDSRNRSDNSESDEAGVGYDPLPAGSISKFSNARTEIKSLQQPFAGFGGRDRETDNDYAARVSERLRHKDRALSIHDYETLVLQRFPRLYRVKAIPHCRPKTDSANWQAPGHSTILLVPYVNSDNAVDPLQPLADSQTLDQVQDFLDARKPMQAQVHVINPSYLQLRVNLLVRFKTGFEFNHYREQLQLAIREQLSPWLSDVPSGNDSGEHSGPEFGGRVYKSVLMDFIEELPYVEFISQVQLQASSDGTEFGSDAHQQQPQHPLQVLTSAPEHLIEEAAYD</sequence>
<proteinExistence type="predicted"/>
<dbReference type="RefSeq" id="WP_114694271.1">
    <property type="nucleotide sequence ID" value="NZ_QQOH01000001.1"/>
</dbReference>
<comment type="caution">
    <text evidence="2">The sequence shown here is derived from an EMBL/GenBank/DDBJ whole genome shotgun (WGS) entry which is preliminary data.</text>
</comment>
<evidence type="ECO:0000256" key="1">
    <source>
        <dbReference type="SAM" id="MobiDB-lite"/>
    </source>
</evidence>
<feature type="compositionally biased region" description="Low complexity" evidence="1">
    <location>
        <begin position="1041"/>
        <end position="1052"/>
    </location>
</feature>
<name>A0A369WVV8_9GAMM</name>
<keyword evidence="3" id="KW-1185">Reference proteome</keyword>
<dbReference type="AlphaFoldDB" id="A0A369WVV8"/>
<evidence type="ECO:0000313" key="2">
    <source>
        <dbReference type="EMBL" id="RDE24684.1"/>
    </source>
</evidence>
<accession>A0A369WVV8</accession>
<reference evidence="2 3" key="1">
    <citation type="submission" date="2018-07" db="EMBL/GenBank/DDBJ databases">
        <title>Motiliproteus coralliicola sp. nov., a bacterium isolated from Coral.</title>
        <authorList>
            <person name="Wang G."/>
        </authorList>
    </citation>
    <scope>NUCLEOTIDE SEQUENCE [LARGE SCALE GENOMIC DNA]</scope>
    <source>
        <strain evidence="2 3">C34</strain>
    </source>
</reference>
<dbReference type="OrthoDB" id="9762853at2"/>
<dbReference type="EMBL" id="QQOH01000001">
    <property type="protein sequence ID" value="RDE24684.1"/>
    <property type="molecule type" value="Genomic_DNA"/>
</dbReference>
<organism evidence="2 3">
    <name type="scientific">Motiliproteus coralliicola</name>
    <dbReference type="NCBI Taxonomy" id="2283196"/>
    <lineage>
        <taxon>Bacteria</taxon>
        <taxon>Pseudomonadati</taxon>
        <taxon>Pseudomonadota</taxon>
        <taxon>Gammaproteobacteria</taxon>
        <taxon>Oceanospirillales</taxon>
        <taxon>Oceanospirillaceae</taxon>
        <taxon>Motiliproteus</taxon>
    </lineage>
</organism>
<protein>
    <submittedName>
        <fullName evidence="2">Uncharacterized protein</fullName>
    </submittedName>
</protein>
<feature type="region of interest" description="Disordered" evidence="1">
    <location>
        <begin position="1032"/>
        <end position="1053"/>
    </location>
</feature>
<dbReference type="Proteomes" id="UP000253769">
    <property type="component" value="Unassembled WGS sequence"/>
</dbReference>
<evidence type="ECO:0000313" key="3">
    <source>
        <dbReference type="Proteomes" id="UP000253769"/>
    </source>
</evidence>